<protein>
    <submittedName>
        <fullName evidence="1">Uncharacterized protein</fullName>
    </submittedName>
</protein>
<dbReference type="EMBL" id="PDUG01000017">
    <property type="protein sequence ID" value="PIC12863.1"/>
    <property type="molecule type" value="Genomic_DNA"/>
</dbReference>
<keyword evidence="2" id="KW-1185">Reference proteome</keyword>
<reference evidence="2" key="1">
    <citation type="submission" date="2017-10" db="EMBL/GenBank/DDBJ databases">
        <title>Rapid genome shrinkage in a self-fertile nematode reveals novel sperm competition proteins.</title>
        <authorList>
            <person name="Yin D."/>
            <person name="Schwarz E.M."/>
            <person name="Thomas C.G."/>
            <person name="Felde R.L."/>
            <person name="Korf I.F."/>
            <person name="Cutter A.D."/>
            <person name="Schartner C.M."/>
            <person name="Ralston E.J."/>
            <person name="Meyer B.J."/>
            <person name="Haag E.S."/>
        </authorList>
    </citation>
    <scope>NUCLEOTIDE SEQUENCE [LARGE SCALE GENOMIC DNA]</scope>
    <source>
        <strain evidence="2">JU1422</strain>
    </source>
</reference>
<dbReference type="AlphaFoldDB" id="A0A2G5SD61"/>
<comment type="caution">
    <text evidence="1">The sequence shown here is derived from an EMBL/GenBank/DDBJ whole genome shotgun (WGS) entry which is preliminary data.</text>
</comment>
<organism evidence="1 2">
    <name type="scientific">Caenorhabditis nigoni</name>
    <dbReference type="NCBI Taxonomy" id="1611254"/>
    <lineage>
        <taxon>Eukaryota</taxon>
        <taxon>Metazoa</taxon>
        <taxon>Ecdysozoa</taxon>
        <taxon>Nematoda</taxon>
        <taxon>Chromadorea</taxon>
        <taxon>Rhabditida</taxon>
        <taxon>Rhabditina</taxon>
        <taxon>Rhabditomorpha</taxon>
        <taxon>Rhabditoidea</taxon>
        <taxon>Rhabditidae</taxon>
        <taxon>Peloderinae</taxon>
        <taxon>Caenorhabditis</taxon>
    </lineage>
</organism>
<name>A0A2G5SD61_9PELO</name>
<sequence>MSSLGCRTFAPPCNHYVSATDSSQAIDPIMDSVYSIFEDLSVPHEAEIGPGPAPGIKMPVRVLTSIKQEILDDADYSGTGVVVGRHKSEEVEEAIEEDVTETVEMPHLTAIVDTQQHRTVLTRWWRKGRS</sequence>
<gene>
    <name evidence="1" type="ORF">B9Z55_028107</name>
</gene>
<dbReference type="Proteomes" id="UP000230233">
    <property type="component" value="Unassembled WGS sequence"/>
</dbReference>
<accession>A0A2G5SD61</accession>
<evidence type="ECO:0000313" key="2">
    <source>
        <dbReference type="Proteomes" id="UP000230233"/>
    </source>
</evidence>
<evidence type="ECO:0000313" key="1">
    <source>
        <dbReference type="EMBL" id="PIC12863.1"/>
    </source>
</evidence>
<proteinExistence type="predicted"/>